<evidence type="ECO:0000259" key="5">
    <source>
        <dbReference type="Pfam" id="PF02775"/>
    </source>
</evidence>
<evidence type="ECO:0000259" key="4">
    <source>
        <dbReference type="Pfam" id="PF00205"/>
    </source>
</evidence>
<dbReference type="Pfam" id="PF02776">
    <property type="entry name" value="TPP_enzyme_N"/>
    <property type="match status" value="1"/>
</dbReference>
<protein>
    <submittedName>
        <fullName evidence="7">Acetolactate synthase isozyme 1 large subunit</fullName>
        <ecNumber evidence="7">2.2.1.6</ecNumber>
    </submittedName>
</protein>
<dbReference type="RefSeq" id="WP_196941880.1">
    <property type="nucleotide sequence ID" value="NZ_CP060436.1"/>
</dbReference>
<dbReference type="InterPro" id="IPR029035">
    <property type="entry name" value="DHS-like_NAD/FAD-binding_dom"/>
</dbReference>
<keyword evidence="7" id="KW-0808">Transferase</keyword>
<dbReference type="Proteomes" id="UP000283786">
    <property type="component" value="Chromosome"/>
</dbReference>
<evidence type="ECO:0000313" key="7">
    <source>
        <dbReference type="EMBL" id="QPM92226.1"/>
    </source>
</evidence>
<evidence type="ECO:0000256" key="3">
    <source>
        <dbReference type="RuleBase" id="RU362132"/>
    </source>
</evidence>
<evidence type="ECO:0000259" key="6">
    <source>
        <dbReference type="Pfam" id="PF02776"/>
    </source>
</evidence>
<dbReference type="SUPFAM" id="SSF52467">
    <property type="entry name" value="DHS-like NAD/FAD-binding domain"/>
    <property type="match status" value="1"/>
</dbReference>
<dbReference type="GO" id="GO:0009099">
    <property type="term" value="P:L-valine biosynthetic process"/>
    <property type="evidence" value="ECO:0007669"/>
    <property type="project" value="TreeGrafter"/>
</dbReference>
<keyword evidence="8" id="KW-1185">Reference proteome</keyword>
<dbReference type="KEGG" id="palw:PSAL_034900"/>
<dbReference type="AlphaFoldDB" id="A0A418SJY3"/>
<dbReference type="GO" id="GO:0003984">
    <property type="term" value="F:acetolactate synthase activity"/>
    <property type="evidence" value="ECO:0007669"/>
    <property type="project" value="UniProtKB-EC"/>
</dbReference>
<dbReference type="SUPFAM" id="SSF52518">
    <property type="entry name" value="Thiamin diphosphate-binding fold (THDP-binding)"/>
    <property type="match status" value="2"/>
</dbReference>
<dbReference type="EC" id="2.2.1.6" evidence="7"/>
<keyword evidence="2 3" id="KW-0786">Thiamine pyrophosphate</keyword>
<proteinExistence type="inferred from homology"/>
<dbReference type="InterPro" id="IPR029061">
    <property type="entry name" value="THDP-binding"/>
</dbReference>
<gene>
    <name evidence="7" type="primary">ilvB_1</name>
    <name evidence="7" type="ORF">PSAL_034900</name>
</gene>
<reference evidence="7 8" key="1">
    <citation type="submission" date="2020-08" db="EMBL/GenBank/DDBJ databases">
        <title>Genome sequence of Rhodobacteraceae bacterium Lw-13e.</title>
        <authorList>
            <person name="Poehlein A."/>
            <person name="Wolter L."/>
            <person name="Daniel R."/>
            <person name="Brinkhoff T."/>
        </authorList>
    </citation>
    <scope>NUCLEOTIDE SEQUENCE [LARGE SCALE GENOMIC DNA]</scope>
    <source>
        <strain evidence="7 8">Lw-13e</strain>
    </source>
</reference>
<organism evidence="7 8">
    <name type="scientific">Pseudooceanicola algae</name>
    <dbReference type="NCBI Taxonomy" id="1537215"/>
    <lineage>
        <taxon>Bacteria</taxon>
        <taxon>Pseudomonadati</taxon>
        <taxon>Pseudomonadota</taxon>
        <taxon>Alphaproteobacteria</taxon>
        <taxon>Rhodobacterales</taxon>
        <taxon>Paracoccaceae</taxon>
        <taxon>Pseudooceanicola</taxon>
    </lineage>
</organism>
<dbReference type="InterPro" id="IPR045229">
    <property type="entry name" value="TPP_enz"/>
</dbReference>
<dbReference type="EMBL" id="CP060436">
    <property type="protein sequence ID" value="QPM92226.1"/>
    <property type="molecule type" value="Genomic_DNA"/>
</dbReference>
<dbReference type="PANTHER" id="PTHR18968">
    <property type="entry name" value="THIAMINE PYROPHOSPHATE ENZYMES"/>
    <property type="match status" value="1"/>
</dbReference>
<dbReference type="Pfam" id="PF02775">
    <property type="entry name" value="TPP_enzyme_C"/>
    <property type="match status" value="1"/>
</dbReference>
<evidence type="ECO:0000313" key="8">
    <source>
        <dbReference type="Proteomes" id="UP000283786"/>
    </source>
</evidence>
<dbReference type="CDD" id="cd07035">
    <property type="entry name" value="TPP_PYR_POX_like"/>
    <property type="match status" value="1"/>
</dbReference>
<sequence length="575" mass="59962">MKSLAAFPDTSDLSPANDAAPASLAIVGDQLAEALADLGVTTLFGVISIHNMPILDAIARQGRIRFVPARGEAGAMNMADAYARVTGGLGVIMSSTGTAAGNTAGGQVEALTAGSRLLHITSQVDTKFADRDRAPIHDVPTQRKMLEGISKAVFRIWDCHAAVGTLKAAVSAALSAPTGPVSLEIPVDVQRAPISSTAKIGKPAVLKPRADDAEIEALAARILKAKRPMIWLGGGAKDAGIPATELVERGFGAVSSTNGRGVVAETHPATLGAFNMGPDAIKLYQTCDLMVVVGSRLRGNETKDNDMPLPPICQIDAEASQGGRNYPVEMMIHGDAEDTLARLLEMLPAKLDTDPNLPHEIAVVRATAEGQMRAMLGPYRTVADALQERVLPGRHPWVRDVTITNSTFGNRYVQIAEPRLGVHALGGGIGQGIAMGVGAALASAEEPGSPKAITLVGDGGAMLGMAELITAVDENAPLVYVLMNDSAYGVIQNIQDAQYDGRRHYSKIAVPNFAKLCDAVEMPHMKVDNIDAFAAALDEAIARPGPVVLEVDMVAIGPYAQQFAGPPAGAAGKAE</sequence>
<evidence type="ECO:0000256" key="1">
    <source>
        <dbReference type="ARBA" id="ARBA00007812"/>
    </source>
</evidence>
<dbReference type="InterPro" id="IPR011766">
    <property type="entry name" value="TPP_enzyme_TPP-bd"/>
</dbReference>
<dbReference type="GO" id="GO:0005948">
    <property type="term" value="C:acetolactate synthase complex"/>
    <property type="evidence" value="ECO:0007669"/>
    <property type="project" value="TreeGrafter"/>
</dbReference>
<dbReference type="PANTHER" id="PTHR18968:SF13">
    <property type="entry name" value="ACETOLACTATE SYNTHASE CATALYTIC SUBUNIT, MITOCHONDRIAL"/>
    <property type="match status" value="1"/>
</dbReference>
<dbReference type="InterPro" id="IPR012000">
    <property type="entry name" value="Thiamin_PyroP_enz_cen_dom"/>
</dbReference>
<accession>A0A418SJY3</accession>
<feature type="domain" description="Thiamine pyrophosphate enzyme TPP-binding" evidence="5">
    <location>
        <begin position="408"/>
        <end position="551"/>
    </location>
</feature>
<dbReference type="GO" id="GO:0009097">
    <property type="term" value="P:isoleucine biosynthetic process"/>
    <property type="evidence" value="ECO:0007669"/>
    <property type="project" value="TreeGrafter"/>
</dbReference>
<evidence type="ECO:0000256" key="2">
    <source>
        <dbReference type="ARBA" id="ARBA00023052"/>
    </source>
</evidence>
<feature type="domain" description="Thiamine pyrophosphate enzyme N-terminal TPP-binding" evidence="6">
    <location>
        <begin position="27"/>
        <end position="131"/>
    </location>
</feature>
<dbReference type="GO" id="GO:0050660">
    <property type="term" value="F:flavin adenine dinucleotide binding"/>
    <property type="evidence" value="ECO:0007669"/>
    <property type="project" value="TreeGrafter"/>
</dbReference>
<feature type="domain" description="Thiamine pyrophosphate enzyme central" evidence="4">
    <location>
        <begin position="215"/>
        <end position="343"/>
    </location>
</feature>
<dbReference type="InterPro" id="IPR012001">
    <property type="entry name" value="Thiamin_PyroP_enz_TPP-bd_dom"/>
</dbReference>
<dbReference type="Gene3D" id="3.40.50.970">
    <property type="match status" value="2"/>
</dbReference>
<comment type="similarity">
    <text evidence="1 3">Belongs to the TPP enzyme family.</text>
</comment>
<name>A0A418SJY3_9RHOB</name>
<dbReference type="Gene3D" id="3.40.50.1220">
    <property type="entry name" value="TPP-binding domain"/>
    <property type="match status" value="1"/>
</dbReference>
<dbReference type="CDD" id="cd00568">
    <property type="entry name" value="TPP_enzymes"/>
    <property type="match status" value="1"/>
</dbReference>
<dbReference type="NCBIfam" id="NF005470">
    <property type="entry name" value="PRK07064.1"/>
    <property type="match status" value="1"/>
</dbReference>
<dbReference type="GO" id="GO:0000287">
    <property type="term" value="F:magnesium ion binding"/>
    <property type="evidence" value="ECO:0007669"/>
    <property type="project" value="InterPro"/>
</dbReference>
<dbReference type="GO" id="GO:0030976">
    <property type="term" value="F:thiamine pyrophosphate binding"/>
    <property type="evidence" value="ECO:0007669"/>
    <property type="project" value="InterPro"/>
</dbReference>
<dbReference type="Pfam" id="PF00205">
    <property type="entry name" value="TPP_enzyme_M"/>
    <property type="match status" value="1"/>
</dbReference>